<organism evidence="3">
    <name type="scientific">bioreactor metagenome</name>
    <dbReference type="NCBI Taxonomy" id="1076179"/>
    <lineage>
        <taxon>unclassified sequences</taxon>
        <taxon>metagenomes</taxon>
        <taxon>ecological metagenomes</taxon>
    </lineage>
</organism>
<dbReference type="FunFam" id="2.30.130.110:FF:000003">
    <property type="entry name" value="D-galactarate dehydratase"/>
    <property type="match status" value="1"/>
</dbReference>
<evidence type="ECO:0000259" key="2">
    <source>
        <dbReference type="SMART" id="SM00858"/>
    </source>
</evidence>
<dbReference type="EMBL" id="VSSQ01000007">
    <property type="protein sequence ID" value="MPL58555.1"/>
    <property type="molecule type" value="Genomic_DNA"/>
</dbReference>
<dbReference type="Gene3D" id="2.30.130.110">
    <property type="match status" value="1"/>
</dbReference>
<dbReference type="GO" id="GO:0008789">
    <property type="term" value="F:altronate dehydratase activity"/>
    <property type="evidence" value="ECO:0007669"/>
    <property type="project" value="UniProtKB-EC"/>
</dbReference>
<dbReference type="PANTHER" id="PTHR30536:SF5">
    <property type="entry name" value="ALTRONATE DEHYDRATASE"/>
    <property type="match status" value="1"/>
</dbReference>
<accession>A0A644SVA0</accession>
<dbReference type="AlphaFoldDB" id="A0A644SVA0"/>
<protein>
    <submittedName>
        <fullName evidence="3">Altronate dehydratase</fullName>
        <ecNumber evidence="3">4.2.1.7</ecNumber>
    </submittedName>
</protein>
<evidence type="ECO:0000256" key="1">
    <source>
        <dbReference type="ARBA" id="ARBA00023239"/>
    </source>
</evidence>
<dbReference type="CDD" id="cd11613">
    <property type="entry name" value="SAF_AH_GD"/>
    <property type="match status" value="1"/>
</dbReference>
<dbReference type="InterPro" id="IPR044144">
    <property type="entry name" value="SAF_UxaA/GarD"/>
</dbReference>
<sequence>MAIDAIVLHTNDNVATAVQELKTGQQATIRLGRELNQLTLAENIPYGHKFSIRTISLGENILKYGEVIGRATVQIEAGRHAHVQNIESLRGRGDLGKEEQ</sequence>
<dbReference type="InterPro" id="IPR013974">
    <property type="entry name" value="SAF"/>
</dbReference>
<gene>
    <name evidence="3" type="primary">uxaA_1</name>
    <name evidence="3" type="ORF">SDC9_04089</name>
</gene>
<comment type="caution">
    <text evidence="3">The sequence shown here is derived from an EMBL/GenBank/DDBJ whole genome shotgun (WGS) entry which is preliminary data.</text>
</comment>
<feature type="domain" description="SAF" evidence="2">
    <location>
        <begin position="12"/>
        <end position="87"/>
    </location>
</feature>
<dbReference type="Pfam" id="PF08666">
    <property type="entry name" value="SAF"/>
    <property type="match status" value="1"/>
</dbReference>
<proteinExistence type="predicted"/>
<reference evidence="3" key="1">
    <citation type="submission" date="2019-08" db="EMBL/GenBank/DDBJ databases">
        <authorList>
            <person name="Kucharzyk K."/>
            <person name="Murdoch R.W."/>
            <person name="Higgins S."/>
            <person name="Loffler F."/>
        </authorList>
    </citation>
    <scope>NUCLEOTIDE SEQUENCE</scope>
</reference>
<keyword evidence="1 3" id="KW-0456">Lyase</keyword>
<dbReference type="GO" id="GO:0019698">
    <property type="term" value="P:D-galacturonate catabolic process"/>
    <property type="evidence" value="ECO:0007669"/>
    <property type="project" value="TreeGrafter"/>
</dbReference>
<evidence type="ECO:0000313" key="3">
    <source>
        <dbReference type="EMBL" id="MPL58555.1"/>
    </source>
</evidence>
<dbReference type="InterPro" id="IPR052172">
    <property type="entry name" value="UxaA_altronate/galactarate_dh"/>
</dbReference>
<dbReference type="PANTHER" id="PTHR30536">
    <property type="entry name" value="ALTRONATE/GALACTARATE DEHYDRATASE"/>
    <property type="match status" value="1"/>
</dbReference>
<name>A0A644SVA0_9ZZZZ</name>
<dbReference type="SMART" id="SM00858">
    <property type="entry name" value="SAF"/>
    <property type="match status" value="1"/>
</dbReference>
<dbReference type="EC" id="4.2.1.7" evidence="3"/>